<dbReference type="SUPFAM" id="SSF56601">
    <property type="entry name" value="beta-lactamase/transpeptidase-like"/>
    <property type="match status" value="1"/>
</dbReference>
<dbReference type="Gene3D" id="3.40.710.10">
    <property type="entry name" value="DD-peptidase/beta-lactamase superfamily"/>
    <property type="match status" value="1"/>
</dbReference>
<proteinExistence type="predicted"/>
<dbReference type="Pfam" id="PF00144">
    <property type="entry name" value="Beta-lactamase"/>
    <property type="match status" value="1"/>
</dbReference>
<dbReference type="InterPro" id="IPR001466">
    <property type="entry name" value="Beta-lactam-related"/>
</dbReference>
<evidence type="ECO:0000259" key="1">
    <source>
        <dbReference type="Pfam" id="PF00144"/>
    </source>
</evidence>
<sequence>MIRPRYGDEVGMFWHTREEEFGGVPRTILGHTGGDPGAVSYFYIDPATRTGIFVVSNGDGGLATNATMEALDNLQAELFVLADELKLIEQQPSSGATKMSSVVIQTTVASLIVAYGTLFL</sequence>
<dbReference type="InterPro" id="IPR012338">
    <property type="entry name" value="Beta-lactam/transpept-like"/>
</dbReference>
<protein>
    <recommendedName>
        <fullName evidence="1">Beta-lactamase-related domain-containing protein</fullName>
    </recommendedName>
</protein>
<feature type="domain" description="Beta-lactamase-related" evidence="1">
    <location>
        <begin position="7"/>
        <end position="75"/>
    </location>
</feature>
<evidence type="ECO:0000313" key="2">
    <source>
        <dbReference type="EMBL" id="CAB9517708.1"/>
    </source>
</evidence>
<organism evidence="2 3">
    <name type="scientific">Seminavis robusta</name>
    <dbReference type="NCBI Taxonomy" id="568900"/>
    <lineage>
        <taxon>Eukaryota</taxon>
        <taxon>Sar</taxon>
        <taxon>Stramenopiles</taxon>
        <taxon>Ochrophyta</taxon>
        <taxon>Bacillariophyta</taxon>
        <taxon>Bacillariophyceae</taxon>
        <taxon>Bacillariophycidae</taxon>
        <taxon>Naviculales</taxon>
        <taxon>Naviculaceae</taxon>
        <taxon>Seminavis</taxon>
    </lineage>
</organism>
<gene>
    <name evidence="2" type="ORF">SEMRO_875_G214320.1</name>
</gene>
<name>A0A9N8HP56_9STRA</name>
<comment type="caution">
    <text evidence="2">The sequence shown here is derived from an EMBL/GenBank/DDBJ whole genome shotgun (WGS) entry which is preliminary data.</text>
</comment>
<keyword evidence="3" id="KW-1185">Reference proteome</keyword>
<reference evidence="2" key="1">
    <citation type="submission" date="2020-06" db="EMBL/GenBank/DDBJ databases">
        <authorList>
            <consortium name="Plant Systems Biology data submission"/>
        </authorList>
    </citation>
    <scope>NUCLEOTIDE SEQUENCE</scope>
    <source>
        <strain evidence="2">D6</strain>
    </source>
</reference>
<dbReference type="EMBL" id="CAICTM010000874">
    <property type="protein sequence ID" value="CAB9517708.1"/>
    <property type="molecule type" value="Genomic_DNA"/>
</dbReference>
<evidence type="ECO:0000313" key="3">
    <source>
        <dbReference type="Proteomes" id="UP001153069"/>
    </source>
</evidence>
<accession>A0A9N8HP56</accession>
<dbReference type="Proteomes" id="UP001153069">
    <property type="component" value="Unassembled WGS sequence"/>
</dbReference>
<dbReference type="AlphaFoldDB" id="A0A9N8HP56"/>